<dbReference type="STRING" id="1901.BB341_24460"/>
<proteinExistence type="predicted"/>
<dbReference type="GO" id="GO:0003677">
    <property type="term" value="F:DNA binding"/>
    <property type="evidence" value="ECO:0007669"/>
    <property type="project" value="InterPro"/>
</dbReference>
<keyword evidence="4" id="KW-1185">Reference proteome</keyword>
<dbReference type="SUPFAM" id="SSF47413">
    <property type="entry name" value="lambda repressor-like DNA-binding domains"/>
    <property type="match status" value="1"/>
</dbReference>
<feature type="domain" description="HTH cro/C1-type" evidence="2">
    <location>
        <begin position="91"/>
        <end position="141"/>
    </location>
</feature>
<sequence>MTEVPGAAELPSRVATRLELLFSVIRPAALQRPWTSAEVADRAGVGLAYVEGLRAGTLSPEDVDPAIDEHQRERLFAQRLDCLFRTRLSPRTGKRMTQTEVAEALKSNKQHVGNLRAGRNNPSIVLAQKYADFFGVDVGYFSAGPLTAVASCFGHTRDFLVLADDAPQVVEATANLRLLRALADRRVRQVVGRLVDRYEAGYREPGTGHGPGGPAPGGGA</sequence>
<dbReference type="OrthoDB" id="2679623at2"/>
<organism evidence="3 4">
    <name type="scientific">Streptomyces clavuligerus</name>
    <dbReference type="NCBI Taxonomy" id="1901"/>
    <lineage>
        <taxon>Bacteria</taxon>
        <taxon>Bacillati</taxon>
        <taxon>Actinomycetota</taxon>
        <taxon>Actinomycetes</taxon>
        <taxon>Kitasatosporales</taxon>
        <taxon>Streptomycetaceae</taxon>
        <taxon>Streptomyces</taxon>
    </lineage>
</organism>
<dbReference type="RefSeq" id="WP_003959730.1">
    <property type="nucleotide sequence ID" value="NZ_CM000913.1"/>
</dbReference>
<feature type="compositionally biased region" description="Gly residues" evidence="1">
    <location>
        <begin position="207"/>
        <end position="220"/>
    </location>
</feature>
<dbReference type="KEGG" id="sclf:BB341_24460"/>
<accession>E2PV25</accession>
<dbReference type="InterPro" id="IPR001387">
    <property type="entry name" value="Cro/C1-type_HTH"/>
</dbReference>
<protein>
    <submittedName>
        <fullName evidence="3">HTH_3 domain-containing protein</fullName>
    </submittedName>
</protein>
<dbReference type="GeneID" id="93732631"/>
<dbReference type="Gene3D" id="1.10.260.40">
    <property type="entry name" value="lambda repressor-like DNA-binding domains"/>
    <property type="match status" value="1"/>
</dbReference>
<evidence type="ECO:0000256" key="1">
    <source>
        <dbReference type="SAM" id="MobiDB-lite"/>
    </source>
</evidence>
<dbReference type="AlphaFoldDB" id="E2PV25"/>
<reference evidence="3 4" key="1">
    <citation type="journal article" date="2010" name="Genome Biol. Evol.">
        <title>The sequence of a 1.8-mb bacterial linear plasmid reveals a rich evolutionary reservoir of secondary metabolic pathways.</title>
        <authorList>
            <person name="Medema M.H."/>
            <person name="Trefzer A."/>
            <person name="Kovalchuk A."/>
            <person name="van den Berg M."/>
            <person name="Mueller U."/>
            <person name="Heijne W."/>
            <person name="Wu L."/>
            <person name="Alam M.T."/>
            <person name="Ronning C.M."/>
            <person name="Nierman W.C."/>
            <person name="Bovenberg R.A.L."/>
            <person name="Breitling R."/>
            <person name="Takano E."/>
        </authorList>
    </citation>
    <scope>NUCLEOTIDE SEQUENCE [LARGE SCALE GENOMIC DNA]</scope>
    <source>
        <strain evidence="4">ATCC 27064 / DSM 738 / JCM 4710 / NBRC 13307 / NCIMB 12785 / NRRL 3585 / VKM Ac-602</strain>
    </source>
</reference>
<evidence type="ECO:0000313" key="3">
    <source>
        <dbReference type="EMBL" id="EFG05772.1"/>
    </source>
</evidence>
<evidence type="ECO:0000313" key="4">
    <source>
        <dbReference type="Proteomes" id="UP000002357"/>
    </source>
</evidence>
<dbReference type="Pfam" id="PF01381">
    <property type="entry name" value="HTH_3"/>
    <property type="match status" value="1"/>
</dbReference>
<dbReference type="CDD" id="cd00093">
    <property type="entry name" value="HTH_XRE"/>
    <property type="match status" value="1"/>
</dbReference>
<gene>
    <name evidence="3" type="ORF">SCLAV_0696</name>
</gene>
<name>E2PV25_STRCL</name>
<dbReference type="Proteomes" id="UP000002357">
    <property type="component" value="Chromosome"/>
</dbReference>
<dbReference type="SMART" id="SM00530">
    <property type="entry name" value="HTH_XRE"/>
    <property type="match status" value="1"/>
</dbReference>
<dbReference type="EMBL" id="CM000913">
    <property type="protein sequence ID" value="EFG05772.1"/>
    <property type="molecule type" value="Genomic_DNA"/>
</dbReference>
<dbReference type="eggNOG" id="COG1476">
    <property type="taxonomic scope" value="Bacteria"/>
</dbReference>
<dbReference type="InterPro" id="IPR010982">
    <property type="entry name" value="Lambda_DNA-bd_dom_sf"/>
</dbReference>
<dbReference type="PROSITE" id="PS50943">
    <property type="entry name" value="HTH_CROC1"/>
    <property type="match status" value="1"/>
</dbReference>
<evidence type="ECO:0000259" key="2">
    <source>
        <dbReference type="PROSITE" id="PS50943"/>
    </source>
</evidence>
<feature type="region of interest" description="Disordered" evidence="1">
    <location>
        <begin position="201"/>
        <end position="220"/>
    </location>
</feature>